<dbReference type="InterPro" id="IPR039421">
    <property type="entry name" value="Type_1_exporter"/>
</dbReference>
<name>A0A241PXG3_SALET</name>
<dbReference type="Pfam" id="PF00664">
    <property type="entry name" value="ABC_membrane"/>
    <property type="match status" value="1"/>
</dbReference>
<evidence type="ECO:0000259" key="11">
    <source>
        <dbReference type="PROSITE" id="PS50929"/>
    </source>
</evidence>
<evidence type="ECO:0000313" key="12">
    <source>
        <dbReference type="EMBL" id="ASG19109.1"/>
    </source>
</evidence>
<dbReference type="FunFam" id="3.40.50.300:FF:001444">
    <property type="entry name" value="ABC transporter ATP-binding protein"/>
    <property type="match status" value="1"/>
</dbReference>
<organism evidence="12 13">
    <name type="scientific">Salmonella enterica subsp. enterica serovar Macclesfield str. S-1643</name>
    <dbReference type="NCBI Taxonomy" id="1242107"/>
    <lineage>
        <taxon>Bacteria</taxon>
        <taxon>Pseudomonadati</taxon>
        <taxon>Pseudomonadota</taxon>
        <taxon>Gammaproteobacteria</taxon>
        <taxon>Enterobacterales</taxon>
        <taxon>Enterobacteriaceae</taxon>
        <taxon>Salmonella</taxon>
    </lineage>
</organism>
<keyword evidence="8 9" id="KW-0472">Membrane</keyword>
<keyword evidence="3" id="KW-1003">Cell membrane</keyword>
<dbReference type="Gene3D" id="1.20.1560.10">
    <property type="entry name" value="ABC transporter type 1, transmembrane domain"/>
    <property type="match status" value="1"/>
</dbReference>
<feature type="transmembrane region" description="Helical" evidence="9">
    <location>
        <begin position="21"/>
        <end position="44"/>
    </location>
</feature>
<evidence type="ECO:0000256" key="5">
    <source>
        <dbReference type="ARBA" id="ARBA00022741"/>
    </source>
</evidence>
<keyword evidence="4 9" id="KW-0812">Transmembrane</keyword>
<dbReference type="PANTHER" id="PTHR24221">
    <property type="entry name" value="ATP-BINDING CASSETTE SUB-FAMILY B"/>
    <property type="match status" value="1"/>
</dbReference>
<dbReference type="Gene3D" id="3.40.50.300">
    <property type="entry name" value="P-loop containing nucleotide triphosphate hydrolases"/>
    <property type="match status" value="1"/>
</dbReference>
<dbReference type="GO" id="GO:0034040">
    <property type="term" value="F:ATPase-coupled lipid transmembrane transporter activity"/>
    <property type="evidence" value="ECO:0007669"/>
    <property type="project" value="TreeGrafter"/>
</dbReference>
<dbReference type="GO" id="GO:0030253">
    <property type="term" value="P:protein secretion by the type I secretion system"/>
    <property type="evidence" value="ECO:0007669"/>
    <property type="project" value="InterPro"/>
</dbReference>
<dbReference type="GO" id="GO:0005524">
    <property type="term" value="F:ATP binding"/>
    <property type="evidence" value="ECO:0007669"/>
    <property type="project" value="UniProtKB-KW"/>
</dbReference>
<evidence type="ECO:0000256" key="8">
    <source>
        <dbReference type="ARBA" id="ARBA00023136"/>
    </source>
</evidence>
<dbReference type="PROSITE" id="PS50893">
    <property type="entry name" value="ABC_TRANSPORTER_2"/>
    <property type="match status" value="1"/>
</dbReference>
<evidence type="ECO:0000259" key="10">
    <source>
        <dbReference type="PROSITE" id="PS50893"/>
    </source>
</evidence>
<dbReference type="InterPro" id="IPR027417">
    <property type="entry name" value="P-loop_NTPase"/>
</dbReference>
<dbReference type="Pfam" id="PF00005">
    <property type="entry name" value="ABC_tran"/>
    <property type="match status" value="1"/>
</dbReference>
<feature type="domain" description="ABC transporter" evidence="10">
    <location>
        <begin position="331"/>
        <end position="566"/>
    </location>
</feature>
<evidence type="ECO:0000256" key="1">
    <source>
        <dbReference type="ARBA" id="ARBA00004651"/>
    </source>
</evidence>
<evidence type="ECO:0000256" key="6">
    <source>
        <dbReference type="ARBA" id="ARBA00022840"/>
    </source>
</evidence>
<dbReference type="PROSITE" id="PS50929">
    <property type="entry name" value="ABC_TM1F"/>
    <property type="match status" value="1"/>
</dbReference>
<dbReference type="SUPFAM" id="SSF52540">
    <property type="entry name" value="P-loop containing nucleoside triphosphate hydrolases"/>
    <property type="match status" value="1"/>
</dbReference>
<accession>A0A241PXG3</accession>
<keyword evidence="7 9" id="KW-1133">Transmembrane helix</keyword>
<sequence length="577" mass="63386">MNYGIPKNEVFHALWSHKRAFFTIGIFSAFINILMLVPSVYMLQVYDRVLLSRNEVTLLMLTLIMLGMLGMMALLEYVRSIIAIKIGRHFDMQLNTRVYTATYEANLKNNSSLDARVMLNDLINLRQFLTSSALFTFFDVPWFPIYLLVMFLFSPWLGLFALVGALVLIVLAVTNEILSGPPLSEANRLSIMSGNMAGNTLRNSEVIGSMGMLFNLRTRWFILHEKFIHNQLIASERTARLTSLTKFARLALQSLVLGFGGWLAIDGYITPGMMIAGSILMGRTLSPIEQVINVWKNWSSAKMAYQRIVSILEKYPVNHAGMSLPPPVGNLSVENVSAIPAGSKNTVLNNVSFSIQPGDVLGIVGPSASGKSTLARLLVGVWSVNEGTVRLDNADISQWNKDELGEYIGYLPQNVGIMTGTIAENISRFNEVISEKVIEAAKLVGVHELILSFPNGYDTLIGNGGIKLSGGQTQRIGLARALYGDPSIIILDEPNASLDDAGEKALNQAIKSLQQKNKTVVLITHRANLLSTTNKILLLVDGTVQAFGPAPQILPLLVKPLKSNLSEPHSNCHSECE</sequence>
<feature type="domain" description="ABC transmembrane type-1" evidence="11">
    <location>
        <begin position="22"/>
        <end position="300"/>
    </location>
</feature>
<evidence type="ECO:0000256" key="4">
    <source>
        <dbReference type="ARBA" id="ARBA00022692"/>
    </source>
</evidence>
<feature type="transmembrane region" description="Helical" evidence="9">
    <location>
        <begin position="159"/>
        <end position="178"/>
    </location>
</feature>
<keyword evidence="12" id="KW-0614">Plasmid</keyword>
<evidence type="ECO:0000256" key="2">
    <source>
        <dbReference type="ARBA" id="ARBA00022448"/>
    </source>
</evidence>
<evidence type="ECO:0000256" key="7">
    <source>
        <dbReference type="ARBA" id="ARBA00022989"/>
    </source>
</evidence>
<dbReference type="EMBL" id="CP022118">
    <property type="protein sequence ID" value="ASG19109.1"/>
    <property type="molecule type" value="Genomic_DNA"/>
</dbReference>
<dbReference type="InterPro" id="IPR003439">
    <property type="entry name" value="ABC_transporter-like_ATP-bd"/>
</dbReference>
<protein>
    <submittedName>
        <fullName evidence="12">Type I secretion system permease/ATPase</fullName>
    </submittedName>
</protein>
<dbReference type="InterPro" id="IPR036640">
    <property type="entry name" value="ABC1_TM_sf"/>
</dbReference>
<dbReference type="InterPro" id="IPR003593">
    <property type="entry name" value="AAA+_ATPase"/>
</dbReference>
<dbReference type="InterPro" id="IPR011527">
    <property type="entry name" value="ABC1_TM_dom"/>
</dbReference>
<dbReference type="GO" id="GO:0140359">
    <property type="term" value="F:ABC-type transporter activity"/>
    <property type="evidence" value="ECO:0007669"/>
    <property type="project" value="InterPro"/>
</dbReference>
<keyword evidence="5" id="KW-0547">Nucleotide-binding</keyword>
<evidence type="ECO:0000313" key="13">
    <source>
        <dbReference type="Proteomes" id="UP000197157"/>
    </source>
</evidence>
<proteinExistence type="predicted"/>
<dbReference type="RefSeq" id="WP_088731418.1">
    <property type="nucleotide sequence ID" value="NZ_CP022118.1"/>
</dbReference>
<evidence type="ECO:0000256" key="9">
    <source>
        <dbReference type="SAM" id="Phobius"/>
    </source>
</evidence>
<comment type="subcellular location">
    <subcellularLocation>
        <location evidence="1">Cell membrane</location>
        <topology evidence="1">Multi-pass membrane protein</topology>
    </subcellularLocation>
</comment>
<feature type="transmembrane region" description="Helical" evidence="9">
    <location>
        <begin position="56"/>
        <end position="78"/>
    </location>
</feature>
<geneLocation type="plasmid" evidence="12">
    <name>unnamed1</name>
</geneLocation>
<dbReference type="SMART" id="SM00382">
    <property type="entry name" value="AAA"/>
    <property type="match status" value="1"/>
</dbReference>
<feature type="transmembrane region" description="Helical" evidence="9">
    <location>
        <begin position="128"/>
        <end position="153"/>
    </location>
</feature>
<evidence type="ECO:0000256" key="3">
    <source>
        <dbReference type="ARBA" id="ARBA00022475"/>
    </source>
</evidence>
<keyword evidence="2" id="KW-0813">Transport</keyword>
<dbReference type="NCBIfam" id="TIGR01842">
    <property type="entry name" value="type_I_sec_PrtD"/>
    <property type="match status" value="1"/>
</dbReference>
<dbReference type="PANTHER" id="PTHR24221:SF248">
    <property type="entry name" value="ABC TRANSPORTER TRANSMEMBRANE REGION"/>
    <property type="match status" value="1"/>
</dbReference>
<dbReference type="Proteomes" id="UP000197157">
    <property type="component" value="Plasmid unnamed1"/>
</dbReference>
<dbReference type="InterPro" id="IPR047957">
    <property type="entry name" value="ABC_AprD-like_6TM"/>
</dbReference>
<keyword evidence="6" id="KW-0067">ATP-binding</keyword>
<dbReference type="AlphaFoldDB" id="A0A241PXG3"/>
<dbReference type="GO" id="GO:0016887">
    <property type="term" value="F:ATP hydrolysis activity"/>
    <property type="evidence" value="ECO:0007669"/>
    <property type="project" value="InterPro"/>
</dbReference>
<dbReference type="GO" id="GO:0030256">
    <property type="term" value="C:type I protein secretion system complex"/>
    <property type="evidence" value="ECO:0007669"/>
    <property type="project" value="InterPro"/>
</dbReference>
<dbReference type="CDD" id="cd03246">
    <property type="entry name" value="ABCC_Protease_Secretion"/>
    <property type="match status" value="1"/>
</dbReference>
<dbReference type="CDD" id="cd18586">
    <property type="entry name" value="ABC_6TM_PrtD_like"/>
    <property type="match status" value="1"/>
</dbReference>
<gene>
    <name evidence="12" type="ORF">LFZ25_25005</name>
</gene>
<dbReference type="GO" id="GO:0005886">
    <property type="term" value="C:plasma membrane"/>
    <property type="evidence" value="ECO:0007669"/>
    <property type="project" value="UniProtKB-SubCell"/>
</dbReference>
<reference evidence="12 13" key="1">
    <citation type="submission" date="2017-06" db="EMBL/GenBank/DDBJ databases">
        <title>Salmonella reference genomes for public health.</title>
        <authorList>
            <person name="Robertson J."/>
            <person name="Yoshida C."/>
            <person name="Gurnik S."/>
            <person name="Nash J."/>
        </authorList>
    </citation>
    <scope>NUCLEOTIDE SEQUENCE [LARGE SCALE GENOMIC DNA]</scope>
    <source>
        <strain evidence="12 13">S-1643</strain>
        <plasmid evidence="13">Plasmid unnamed1</plasmid>
    </source>
</reference>
<dbReference type="FunFam" id="1.20.1560.10:FF:000109">
    <property type="entry name" value="Alkaline protease secretion ATP-binding protein aprD"/>
    <property type="match status" value="1"/>
</dbReference>
<dbReference type="SUPFAM" id="SSF90123">
    <property type="entry name" value="ABC transporter transmembrane region"/>
    <property type="match status" value="1"/>
</dbReference>
<dbReference type="InterPro" id="IPR010128">
    <property type="entry name" value="ATPase_T1SS_PrtD-like"/>
</dbReference>